<evidence type="ECO:0000313" key="2">
    <source>
        <dbReference type="Proteomes" id="UP000241803"/>
    </source>
</evidence>
<name>A0A2T3L740_9GAMM</name>
<sequence length="134" mass="15449">MGSWVIKLISYEARVMEQYVNFFVGDDLDSKPQLDVNDERARVHLKALLCGLDSNTENIVIDFSLNHTGMIDQYSSFEEAWQQLDVGLRDFIAAFRNLSGKSYINPHCEDFVKEFFCDLVQNSVNKDEARESDQ</sequence>
<gene>
    <name evidence="1" type="ORF">C9J47_15150</name>
</gene>
<proteinExistence type="predicted"/>
<evidence type="ECO:0000313" key="1">
    <source>
        <dbReference type="EMBL" id="PSV46191.1"/>
    </source>
</evidence>
<dbReference type="EMBL" id="PYOC01000005">
    <property type="protein sequence ID" value="PSV46191.1"/>
    <property type="molecule type" value="Genomic_DNA"/>
</dbReference>
<protein>
    <submittedName>
        <fullName evidence="1">Uncharacterized protein</fullName>
    </submittedName>
</protein>
<accession>A0A2T3L740</accession>
<dbReference type="Proteomes" id="UP000241803">
    <property type="component" value="Unassembled WGS sequence"/>
</dbReference>
<comment type="caution">
    <text evidence="1">The sequence shown here is derived from an EMBL/GenBank/DDBJ whole genome shotgun (WGS) entry which is preliminary data.</text>
</comment>
<keyword evidence="2" id="KW-1185">Reference proteome</keyword>
<dbReference type="AlphaFoldDB" id="A0A2T3L740"/>
<organism evidence="1 2">
    <name type="scientific">Photobacterium indicum</name>
    <dbReference type="NCBI Taxonomy" id="81447"/>
    <lineage>
        <taxon>Bacteria</taxon>
        <taxon>Pseudomonadati</taxon>
        <taxon>Pseudomonadota</taxon>
        <taxon>Gammaproteobacteria</taxon>
        <taxon>Vibrionales</taxon>
        <taxon>Vibrionaceae</taxon>
        <taxon>Photobacterium</taxon>
    </lineage>
</organism>
<reference evidence="1 2" key="1">
    <citation type="submission" date="2018-03" db="EMBL/GenBank/DDBJ databases">
        <title>Whole genome sequencing of Histamine producing bacteria.</title>
        <authorList>
            <person name="Butler K."/>
        </authorList>
    </citation>
    <scope>NUCLEOTIDE SEQUENCE [LARGE SCALE GENOMIC DNA]</scope>
    <source>
        <strain evidence="1 2">ATCC 19614</strain>
    </source>
</reference>